<dbReference type="KEGG" id="mmir:HLA87_03495"/>
<evidence type="ECO:0000313" key="1">
    <source>
        <dbReference type="EMBL" id="QJR43824.1"/>
    </source>
</evidence>
<dbReference type="Proteomes" id="UP000500686">
    <property type="component" value="Chromosome"/>
</dbReference>
<dbReference type="RefSeq" id="WP_171111994.1">
    <property type="nucleotide sequence ID" value="NZ_CP053096.1"/>
</dbReference>
<accession>A0A6M4JA01</accession>
<organism evidence="1 2">
    <name type="scientific">Mycoplasma miroungigenitalium</name>
    <dbReference type="NCBI Taxonomy" id="754515"/>
    <lineage>
        <taxon>Bacteria</taxon>
        <taxon>Bacillati</taxon>
        <taxon>Mycoplasmatota</taxon>
        <taxon>Mollicutes</taxon>
        <taxon>Mycoplasmataceae</taxon>
        <taxon>Mycoplasma</taxon>
    </lineage>
</organism>
<keyword evidence="2" id="KW-1185">Reference proteome</keyword>
<protein>
    <submittedName>
        <fullName evidence="1">Uncharacterized protein</fullName>
    </submittedName>
</protein>
<reference evidence="1 2" key="1">
    <citation type="submission" date="2020-05" db="EMBL/GenBank/DDBJ databases">
        <title>Novel Mycoplasma species detected in Mirounga angustirostris (northern elephant seal) from the USA.</title>
        <authorList>
            <person name="Volokhov D.V."/>
        </authorList>
    </citation>
    <scope>NUCLEOTIDE SEQUENCE [LARGE SCALE GENOMIC DNA]</scope>
    <source>
        <strain evidence="1 2">Mirounga ES2806-GEN</strain>
    </source>
</reference>
<name>A0A6M4JA01_9MOLU</name>
<dbReference type="EMBL" id="CP053096">
    <property type="protein sequence ID" value="QJR43824.1"/>
    <property type="molecule type" value="Genomic_DNA"/>
</dbReference>
<dbReference type="AlphaFoldDB" id="A0A6M4JA01"/>
<dbReference type="NCBIfam" id="NF045963">
    <property type="entry name" value="MAG3240_fam"/>
    <property type="match status" value="1"/>
</dbReference>
<gene>
    <name evidence="1" type="ORF">HLA87_03495</name>
</gene>
<dbReference type="PROSITE" id="PS51257">
    <property type="entry name" value="PROKAR_LIPOPROTEIN"/>
    <property type="match status" value="1"/>
</dbReference>
<proteinExistence type="predicted"/>
<sequence length="635" mass="75015">MKIKNLTIIPFLISPCIIAASCNNDFDVKINKELKYGLNTNESILNKFTIEQLKILNKFRPLLNAKSDKLNSSDITFKDNDILVKTKNKHLSLYKYLNYKPIAKLGLHLINDKVQNWKYIMVDKNKSTIDNYDLLFEHYDYIFDQDLNIDFPDINSIIKRISTSTINDQLNITIPNFITPNWIRAKAWVKNKEQISYWEDLILFELKRFDFGSLKPIQKVKISVVNFIESNEGRYHKNAPVVTINFLDADGKSLLSEKLRNQKFIIGQLNQDYLIPYNDDNVKKYNSLFRDYNSISDFKHTLDIDDNEVLFNEYVNVFYDDITILKYINPLSLENNQYELYVNPTYLYNKVSARSFLWFLKNDEKYFEIVVPEHRKNVDLKYEIVDKKINEKYLNDSLSLIELKIKVTKLDGSIKFYKWYSIDINSHYHTFAGYKTNLNTDWNSNNIYGYGWDENLGKGKINKITKVIDPNEFYEKMLLKLLSLQVYKLKDNLTLFNNRVMTKYEAHNVEHNTILIEQLKTKLGIDVFKYLIGNGNNKNDLIDDINVKYLGLSNEPGCVLLKVDFLDKNKNSMLNDFNRNKIIKWYGFNGTDFTKINKQISNYNIVNTNIDYLLKNSQKNLKNQNNIIDYFDWKE</sequence>
<evidence type="ECO:0000313" key="2">
    <source>
        <dbReference type="Proteomes" id="UP000500686"/>
    </source>
</evidence>